<protein>
    <submittedName>
        <fullName evidence="1">Uncharacterized protein</fullName>
    </submittedName>
</protein>
<sequence>MSNNLKLVLIHANNIRNIKNIKSNSSYCTNRIEPVTHTTEYNSIKSNEINKLRNPSKGQIYVHINDDDNDEYLFYRFDGKIWLEIK</sequence>
<organism evidence="1">
    <name type="scientific">viral metagenome</name>
    <dbReference type="NCBI Taxonomy" id="1070528"/>
    <lineage>
        <taxon>unclassified sequences</taxon>
        <taxon>metagenomes</taxon>
        <taxon>organismal metagenomes</taxon>
    </lineage>
</organism>
<evidence type="ECO:0000313" key="1">
    <source>
        <dbReference type="EMBL" id="QHT96409.1"/>
    </source>
</evidence>
<accession>A0A6C0IUR0</accession>
<name>A0A6C0IUR0_9ZZZZ</name>
<dbReference type="EMBL" id="MN740256">
    <property type="protein sequence ID" value="QHT96409.1"/>
    <property type="molecule type" value="Genomic_DNA"/>
</dbReference>
<proteinExistence type="predicted"/>
<dbReference type="AlphaFoldDB" id="A0A6C0IUR0"/>
<reference evidence="1" key="1">
    <citation type="journal article" date="2020" name="Nature">
        <title>Giant virus diversity and host interactions through global metagenomics.</title>
        <authorList>
            <person name="Schulz F."/>
            <person name="Roux S."/>
            <person name="Paez-Espino D."/>
            <person name="Jungbluth S."/>
            <person name="Walsh D.A."/>
            <person name="Denef V.J."/>
            <person name="McMahon K.D."/>
            <person name="Konstantinidis K.T."/>
            <person name="Eloe-Fadrosh E.A."/>
            <person name="Kyrpides N.C."/>
            <person name="Woyke T."/>
        </authorList>
    </citation>
    <scope>NUCLEOTIDE SEQUENCE</scope>
    <source>
        <strain evidence="1">GVMAG-M-3300024302-11</strain>
    </source>
</reference>